<reference evidence="3" key="1">
    <citation type="journal article" date="2023" name="Plant Biotechnol. J.">
        <title>Chromosome-level wild Hevea brasiliensis genome provides new tools for genomic-assisted breeding and valuable loci to elevate rubber yield.</title>
        <authorList>
            <person name="Cheng H."/>
            <person name="Song X."/>
            <person name="Hu Y."/>
            <person name="Wu T."/>
            <person name="Yang Q."/>
            <person name="An Z."/>
            <person name="Feng S."/>
            <person name="Deng Z."/>
            <person name="Wu W."/>
            <person name="Zeng X."/>
            <person name="Tu M."/>
            <person name="Wang X."/>
            <person name="Huang H."/>
        </authorList>
    </citation>
    <scope>NUCLEOTIDE SEQUENCE</scope>
    <source>
        <strain evidence="3">MT/VB/25A 57/8</strain>
    </source>
</reference>
<dbReference type="PANTHER" id="PTHR14209:SF31">
    <property type="entry name" value="SGNH HYDROLASE-TYPE ESTERASE DOMAIN-CONTAINING PROTEIN"/>
    <property type="match status" value="1"/>
</dbReference>
<dbReference type="PANTHER" id="PTHR14209">
    <property type="entry name" value="ISOAMYL ACETATE-HYDROLYZING ESTERASE 1"/>
    <property type="match status" value="1"/>
</dbReference>
<dbReference type="InterPro" id="IPR045136">
    <property type="entry name" value="Iah1-like"/>
</dbReference>
<feature type="compositionally biased region" description="Basic residues" evidence="1">
    <location>
        <begin position="16"/>
        <end position="25"/>
    </location>
</feature>
<name>A0ABQ9MZB0_HEVBR</name>
<dbReference type="InterPro" id="IPR013830">
    <property type="entry name" value="SGNH_hydro"/>
</dbReference>
<evidence type="ECO:0000256" key="1">
    <source>
        <dbReference type="SAM" id="MobiDB-lite"/>
    </source>
</evidence>
<dbReference type="SUPFAM" id="SSF52266">
    <property type="entry name" value="SGNH hydrolase"/>
    <property type="match status" value="1"/>
</dbReference>
<dbReference type="EMBL" id="JARPOI010000003">
    <property type="protein sequence ID" value="KAJ9185358.1"/>
    <property type="molecule type" value="Genomic_DNA"/>
</dbReference>
<dbReference type="CDD" id="cd01838">
    <property type="entry name" value="Isoamyl_acetate_hydrolase_like"/>
    <property type="match status" value="1"/>
</dbReference>
<comment type="caution">
    <text evidence="3">The sequence shown here is derived from an EMBL/GenBank/DDBJ whole genome shotgun (WGS) entry which is preliminary data.</text>
</comment>
<dbReference type="Pfam" id="PF13472">
    <property type="entry name" value="Lipase_GDSL_2"/>
    <property type="match status" value="1"/>
</dbReference>
<feature type="domain" description="SGNH hydrolase-type esterase" evidence="2">
    <location>
        <begin position="59"/>
        <end position="244"/>
    </location>
</feature>
<accession>A0ABQ9MZB0</accession>
<evidence type="ECO:0000313" key="3">
    <source>
        <dbReference type="EMBL" id="KAJ9185358.1"/>
    </source>
</evidence>
<evidence type="ECO:0000259" key="2">
    <source>
        <dbReference type="Pfam" id="PF13472"/>
    </source>
</evidence>
<evidence type="ECO:0000313" key="4">
    <source>
        <dbReference type="Proteomes" id="UP001174677"/>
    </source>
</evidence>
<feature type="region of interest" description="Disordered" evidence="1">
    <location>
        <begin position="1"/>
        <end position="25"/>
    </location>
</feature>
<protein>
    <recommendedName>
        <fullName evidence="2">SGNH hydrolase-type esterase domain-containing protein</fullName>
    </recommendedName>
</protein>
<proteinExistence type="predicted"/>
<keyword evidence="4" id="KW-1185">Reference proteome</keyword>
<gene>
    <name evidence="3" type="ORF">P3X46_005001</name>
</gene>
<dbReference type="InterPro" id="IPR036514">
    <property type="entry name" value="SGNH_hydro_sf"/>
</dbReference>
<dbReference type="Proteomes" id="UP001174677">
    <property type="component" value="Chromosome 3"/>
</dbReference>
<dbReference type="Gene3D" id="3.40.50.1110">
    <property type="entry name" value="SGNH hydrolase"/>
    <property type="match status" value="1"/>
</dbReference>
<organism evidence="3 4">
    <name type="scientific">Hevea brasiliensis</name>
    <name type="common">Para rubber tree</name>
    <name type="synonym">Siphonia brasiliensis</name>
    <dbReference type="NCBI Taxonomy" id="3981"/>
    <lineage>
        <taxon>Eukaryota</taxon>
        <taxon>Viridiplantae</taxon>
        <taxon>Streptophyta</taxon>
        <taxon>Embryophyta</taxon>
        <taxon>Tracheophyta</taxon>
        <taxon>Spermatophyta</taxon>
        <taxon>Magnoliopsida</taxon>
        <taxon>eudicotyledons</taxon>
        <taxon>Gunneridae</taxon>
        <taxon>Pentapetalae</taxon>
        <taxon>rosids</taxon>
        <taxon>fabids</taxon>
        <taxon>Malpighiales</taxon>
        <taxon>Euphorbiaceae</taxon>
        <taxon>Crotonoideae</taxon>
        <taxon>Micrandreae</taxon>
        <taxon>Hevea</taxon>
    </lineage>
</organism>
<sequence length="287" mass="32532">MQAIARSTKDSEKNRSKYSYKRKEQRQRGSINCRKASLGWLCKIDQIRMVGPVRPQFVLFGSSIVQFSYGNQGWGAALANIYARKADIVLRGYGGWNSSNALQILHQVFPKDASVQPSLVIVYFGGNDSMLPPSGAPSAHVPLDEFKDNMRRIARHLKSLSEKTRVIFLGVPPVNEDMIREFFGNDTGRTNEGCRIYSEACLEVCQEEEIRIPGIDLWNAIQRKENWLKTCFVDGIHLSAEGSEVVVEEILNVLREADWEPSVYWKTMPSEFLGITPFDSENHVQIM</sequence>